<dbReference type="EMBL" id="JAMRYU010000009">
    <property type="protein sequence ID" value="MDC4240421.1"/>
    <property type="molecule type" value="Genomic_DNA"/>
</dbReference>
<evidence type="ECO:0000256" key="1">
    <source>
        <dbReference type="SAM" id="Phobius"/>
    </source>
</evidence>
<gene>
    <name evidence="2" type="ORF">NE398_09620</name>
</gene>
<evidence type="ECO:0000313" key="3">
    <source>
        <dbReference type="Proteomes" id="UP001141183"/>
    </source>
</evidence>
<keyword evidence="3" id="KW-1185">Reference proteome</keyword>
<proteinExistence type="predicted"/>
<accession>A0A9X3XL18</accession>
<dbReference type="Proteomes" id="UP001141183">
    <property type="component" value="Unassembled WGS sequence"/>
</dbReference>
<comment type="caution">
    <text evidence="2">The sequence shown here is derived from an EMBL/GenBank/DDBJ whole genome shotgun (WGS) entry which is preliminary data.</text>
</comment>
<feature type="transmembrane region" description="Helical" evidence="1">
    <location>
        <begin position="52"/>
        <end position="78"/>
    </location>
</feature>
<dbReference type="AlphaFoldDB" id="A0A9X3XL18"/>
<keyword evidence="1" id="KW-0812">Transmembrane</keyword>
<keyword evidence="1" id="KW-1133">Transmembrane helix</keyword>
<organism evidence="2 3">
    <name type="scientific">Clostridium tertium</name>
    <dbReference type="NCBI Taxonomy" id="1559"/>
    <lineage>
        <taxon>Bacteria</taxon>
        <taxon>Bacillati</taxon>
        <taxon>Bacillota</taxon>
        <taxon>Clostridia</taxon>
        <taxon>Eubacteriales</taxon>
        <taxon>Clostridiaceae</taxon>
        <taxon>Clostridium</taxon>
    </lineage>
</organism>
<sequence length="98" mass="10941">MNSNEKDSRLEINNIIVPGVISNKISEKINNNKFVIVSIGLVKHKINDVLNISIVFILNLLISIKIKGVTAAIIIAIAENKQTKTTLYFINEKNLILK</sequence>
<name>A0A9X3XL18_9CLOT</name>
<evidence type="ECO:0000313" key="2">
    <source>
        <dbReference type="EMBL" id="MDC4240421.1"/>
    </source>
</evidence>
<reference evidence="2" key="1">
    <citation type="submission" date="2022-05" db="EMBL/GenBank/DDBJ databases">
        <title>Draft genome sequence of Clostridium tertium strain CP3 isolated from Peru.</title>
        <authorList>
            <person name="Hurtado R."/>
            <person name="Lima L."/>
            <person name="Sousa T."/>
            <person name="Jaiswal A.K."/>
            <person name="Tiwari S."/>
            <person name="Maturrano L."/>
            <person name="Brenig B."/>
            <person name="Azevedo V."/>
        </authorList>
    </citation>
    <scope>NUCLEOTIDE SEQUENCE</scope>
    <source>
        <strain evidence="2">CP3</strain>
    </source>
</reference>
<dbReference type="RefSeq" id="WP_035285478.1">
    <property type="nucleotide sequence ID" value="NZ_CABKOG010000003.1"/>
</dbReference>
<protein>
    <submittedName>
        <fullName evidence="2">Uncharacterized protein</fullName>
    </submittedName>
</protein>
<keyword evidence="1" id="KW-0472">Membrane</keyword>